<comment type="caution">
    <text evidence="4">The sequence shown here is derived from an EMBL/GenBank/DDBJ whole genome shotgun (WGS) entry which is preliminary data.</text>
</comment>
<feature type="compositionally biased region" description="Basic and acidic residues" evidence="2">
    <location>
        <begin position="878"/>
        <end position="891"/>
    </location>
</feature>
<sequence>MLSNSLTRDMGLKVGPVMLGTFIKHYFDRVKTRESADPDKLLRQDEILYDEAFNIIRAICSNTRTSHTVEEIQGFSNTQTPSSPWTHLVRVLVPLSSCAEAAMHLVKALGGEDKAREIVGGVKWWQVRGIEGINGQWITAKRDWREAKRRHKIPENSDEAASGNNADTYEKYMDEMRCILYIHGGGYYFGSVDQERYCIQRHARKINGRVFAIDYRLAPQYPFPCGLQDCLAAYLYLIRPPPEADHSPINPAHIVVAGDSAGGGMSLALLQVIRDAGLPMPAGGVLISPWCDLTHSFPSVHTNTDTDIIPPTGLSFHKPSILWPPPPPDVSIRVHASLRQKLRDAFRMDGISTPGKIQETIHRTSLEAHSASEMPVDVGENVPVPPINVNDPQKIHLVTEAGESLAIDQQVHFYAQNGLLVHPLVSPALGYLGGLPPLFFIASEKEVLRDEIIYTAHRAANPSKYPVKDQTKGLYPLLQGIEERHPQPTSVHLQVYDGTCHVLPVLFLFSTPAKYCFRAMASFTKFVTGMPLSPPVSASESLISKMARAASSPEIQRTSSPEPMDNLDPSPIGEGQLSSPVSEQASENSSANNTPTVSRKHSLRRALSHRVAKASRVLLGQSHDPIQEGATESSLKEGSTLYDTGTFGRRKRKSHIVVAPQERHAGEPLIYEDINDRTAFDMIRERVSTQGVIRPLEPESELDAFTVPEGIVGTISELGIKRYINSEAHFRQKFSQTYKAIEKSRKKHLDRVAKKDRKRLEALRASQNNGSSSNGSSPNGSRFKVRESMINSPGWGHAWALDELERPPPSSIAARRDTDEARKLAQIADRAIMEEAGEFNTNSLWSIMMDFLTITSDRNGGNGSGRKTLTVDSPQEAEGDRVPEGTPERVGKGKGYRKLSEIFLGR</sequence>
<reference evidence="4" key="1">
    <citation type="submission" date="2020-11" db="EMBL/GenBank/DDBJ databases">
        <authorList>
            <consortium name="DOE Joint Genome Institute"/>
            <person name="Ahrendt S."/>
            <person name="Riley R."/>
            <person name="Andreopoulos W."/>
            <person name="Labutti K."/>
            <person name="Pangilinan J."/>
            <person name="Ruiz-Duenas F.J."/>
            <person name="Barrasa J.M."/>
            <person name="Sanchez-Garcia M."/>
            <person name="Camarero S."/>
            <person name="Miyauchi S."/>
            <person name="Serrano A."/>
            <person name="Linde D."/>
            <person name="Babiker R."/>
            <person name="Drula E."/>
            <person name="Ayuso-Fernandez I."/>
            <person name="Pacheco R."/>
            <person name="Padilla G."/>
            <person name="Ferreira P."/>
            <person name="Barriuso J."/>
            <person name="Kellner H."/>
            <person name="Castanera R."/>
            <person name="Alfaro M."/>
            <person name="Ramirez L."/>
            <person name="Pisabarro A.G."/>
            <person name="Kuo A."/>
            <person name="Tritt A."/>
            <person name="Lipzen A."/>
            <person name="He G."/>
            <person name="Yan M."/>
            <person name="Ng V."/>
            <person name="Cullen D."/>
            <person name="Martin F."/>
            <person name="Rosso M.-N."/>
            <person name="Henrissat B."/>
            <person name="Hibbett D."/>
            <person name="Martinez A.T."/>
            <person name="Grigoriev I.V."/>
        </authorList>
    </citation>
    <scope>NUCLEOTIDE SEQUENCE</scope>
    <source>
        <strain evidence="4">MF-IS2</strain>
    </source>
</reference>
<dbReference type="PANTHER" id="PTHR48081">
    <property type="entry name" value="AB HYDROLASE SUPERFAMILY PROTEIN C4A8.06C"/>
    <property type="match status" value="1"/>
</dbReference>
<protein>
    <submittedName>
        <fullName evidence="4">Alpha/beta-hydrolase</fullName>
    </submittedName>
</protein>
<dbReference type="Proteomes" id="UP000807342">
    <property type="component" value="Unassembled WGS sequence"/>
</dbReference>
<feature type="compositionally biased region" description="Polar residues" evidence="2">
    <location>
        <begin position="857"/>
        <end position="873"/>
    </location>
</feature>
<organism evidence="4 5">
    <name type="scientific">Macrolepiota fuliginosa MF-IS2</name>
    <dbReference type="NCBI Taxonomy" id="1400762"/>
    <lineage>
        <taxon>Eukaryota</taxon>
        <taxon>Fungi</taxon>
        <taxon>Dikarya</taxon>
        <taxon>Basidiomycota</taxon>
        <taxon>Agaricomycotina</taxon>
        <taxon>Agaricomycetes</taxon>
        <taxon>Agaricomycetidae</taxon>
        <taxon>Agaricales</taxon>
        <taxon>Agaricineae</taxon>
        <taxon>Agaricaceae</taxon>
        <taxon>Macrolepiota</taxon>
    </lineage>
</organism>
<feature type="region of interest" description="Disordered" evidence="2">
    <location>
        <begin position="857"/>
        <end position="894"/>
    </location>
</feature>
<dbReference type="PANTHER" id="PTHR48081:SF5">
    <property type="entry name" value="ALPHA_BETA HYDROLASE FOLD-3 DOMAIN-CONTAINING PROTEIN"/>
    <property type="match status" value="1"/>
</dbReference>
<proteinExistence type="predicted"/>
<feature type="compositionally biased region" description="Low complexity" evidence="2">
    <location>
        <begin position="582"/>
        <end position="593"/>
    </location>
</feature>
<dbReference type="InterPro" id="IPR013094">
    <property type="entry name" value="AB_hydrolase_3"/>
</dbReference>
<dbReference type="EMBL" id="MU151241">
    <property type="protein sequence ID" value="KAF9446511.1"/>
    <property type="molecule type" value="Genomic_DNA"/>
</dbReference>
<feature type="region of interest" description="Disordered" evidence="2">
    <location>
        <begin position="763"/>
        <end position="784"/>
    </location>
</feature>
<evidence type="ECO:0000313" key="4">
    <source>
        <dbReference type="EMBL" id="KAF9446511.1"/>
    </source>
</evidence>
<feature type="region of interest" description="Disordered" evidence="2">
    <location>
        <begin position="545"/>
        <end position="605"/>
    </location>
</feature>
<evidence type="ECO:0000256" key="1">
    <source>
        <dbReference type="ARBA" id="ARBA00022801"/>
    </source>
</evidence>
<keyword evidence="5" id="KW-1185">Reference proteome</keyword>
<gene>
    <name evidence="4" type="ORF">P691DRAFT_673430</name>
</gene>
<dbReference type="InterPro" id="IPR029058">
    <property type="entry name" value="AB_hydrolase_fold"/>
</dbReference>
<dbReference type="AlphaFoldDB" id="A0A9P6BZQ2"/>
<evidence type="ECO:0000313" key="5">
    <source>
        <dbReference type="Proteomes" id="UP000807342"/>
    </source>
</evidence>
<dbReference type="Gene3D" id="3.40.50.1820">
    <property type="entry name" value="alpha/beta hydrolase"/>
    <property type="match status" value="1"/>
</dbReference>
<dbReference type="SUPFAM" id="SSF53474">
    <property type="entry name" value="alpha/beta-Hydrolases"/>
    <property type="match status" value="1"/>
</dbReference>
<dbReference type="GO" id="GO:0016787">
    <property type="term" value="F:hydrolase activity"/>
    <property type="evidence" value="ECO:0007669"/>
    <property type="project" value="UniProtKB-KW"/>
</dbReference>
<keyword evidence="1" id="KW-0378">Hydrolase</keyword>
<accession>A0A9P6BZQ2</accession>
<dbReference type="Pfam" id="PF07859">
    <property type="entry name" value="Abhydrolase_3"/>
    <property type="match status" value="1"/>
</dbReference>
<feature type="domain" description="Alpha/beta hydrolase fold-3" evidence="3">
    <location>
        <begin position="179"/>
        <end position="311"/>
    </location>
</feature>
<name>A0A9P6BZQ2_9AGAR</name>
<dbReference type="OrthoDB" id="1662883at2759"/>
<dbReference type="InterPro" id="IPR050300">
    <property type="entry name" value="GDXG_lipolytic_enzyme"/>
</dbReference>
<feature type="compositionally biased region" description="Low complexity" evidence="2">
    <location>
        <begin position="766"/>
        <end position="781"/>
    </location>
</feature>
<evidence type="ECO:0000256" key="2">
    <source>
        <dbReference type="SAM" id="MobiDB-lite"/>
    </source>
</evidence>
<evidence type="ECO:0000259" key="3">
    <source>
        <dbReference type="Pfam" id="PF07859"/>
    </source>
</evidence>